<evidence type="ECO:0000256" key="2">
    <source>
        <dbReference type="SAM" id="SignalP"/>
    </source>
</evidence>
<feature type="signal peptide" evidence="2">
    <location>
        <begin position="1"/>
        <end position="44"/>
    </location>
</feature>
<protein>
    <recommendedName>
        <fullName evidence="5">Beta propeller domain-containing protein</fullName>
    </recommendedName>
</protein>
<dbReference type="Proteomes" id="UP001501584">
    <property type="component" value="Unassembled WGS sequence"/>
</dbReference>
<dbReference type="Pfam" id="PF09826">
    <property type="entry name" value="Beta_propel"/>
    <property type="match status" value="1"/>
</dbReference>
<keyword evidence="2" id="KW-0732">Signal</keyword>
<dbReference type="InterPro" id="IPR019198">
    <property type="entry name" value="Beta_propeller_containing"/>
</dbReference>
<organism evidence="3 4">
    <name type="scientific">Glycomyces rutgersensis</name>
    <dbReference type="NCBI Taxonomy" id="58115"/>
    <lineage>
        <taxon>Bacteria</taxon>
        <taxon>Bacillati</taxon>
        <taxon>Actinomycetota</taxon>
        <taxon>Actinomycetes</taxon>
        <taxon>Glycomycetales</taxon>
        <taxon>Glycomycetaceae</taxon>
        <taxon>Glycomyces</taxon>
    </lineage>
</organism>
<feature type="region of interest" description="Disordered" evidence="1">
    <location>
        <begin position="104"/>
        <end position="126"/>
    </location>
</feature>
<feature type="compositionally biased region" description="Polar residues" evidence="1">
    <location>
        <begin position="109"/>
        <end position="118"/>
    </location>
</feature>
<reference evidence="3 4" key="1">
    <citation type="journal article" date="2019" name="Int. J. Syst. Evol. Microbiol.">
        <title>The Global Catalogue of Microorganisms (GCM) 10K type strain sequencing project: providing services to taxonomists for standard genome sequencing and annotation.</title>
        <authorList>
            <consortium name="The Broad Institute Genomics Platform"/>
            <consortium name="The Broad Institute Genome Sequencing Center for Infectious Disease"/>
            <person name="Wu L."/>
            <person name="Ma J."/>
        </authorList>
    </citation>
    <scope>NUCLEOTIDE SEQUENCE [LARGE SCALE GENOMIC DNA]</scope>
    <source>
        <strain evidence="3 4">JCM 6238</strain>
    </source>
</reference>
<comment type="caution">
    <text evidence="3">The sequence shown here is derived from an EMBL/GenBank/DDBJ whole genome shotgun (WGS) entry which is preliminary data.</text>
</comment>
<evidence type="ECO:0000313" key="4">
    <source>
        <dbReference type="Proteomes" id="UP001501584"/>
    </source>
</evidence>
<evidence type="ECO:0000256" key="1">
    <source>
        <dbReference type="SAM" id="MobiDB-lite"/>
    </source>
</evidence>
<name>A0ABN3FXQ4_9ACTN</name>
<evidence type="ECO:0008006" key="5">
    <source>
        <dbReference type="Google" id="ProtNLM"/>
    </source>
</evidence>
<evidence type="ECO:0000313" key="3">
    <source>
        <dbReference type="EMBL" id="GAA2339889.1"/>
    </source>
</evidence>
<feature type="region of interest" description="Disordered" evidence="1">
    <location>
        <begin position="1"/>
        <end position="22"/>
    </location>
</feature>
<accession>A0ABN3FXQ4</accession>
<keyword evidence="4" id="KW-1185">Reference proteome</keyword>
<gene>
    <name evidence="3" type="ORF">GCM10010403_35580</name>
</gene>
<proteinExistence type="predicted"/>
<sequence length="650" mass="69777">MTGTPPGLSHVRREPFSTPRRPRSMKTRLLITCAAAATVATASACTSQAPDEDAFVAPPWVPVSAQLAAFDSCDDALAGIQDAAITAFSNWEPNELLRSDEEFAADSGAASTESQPQAASDDAFSGTNNAVAGVDEPDIVKTDGTFIYSVVDYDAVRVVDTRSGEVVAERAIADEAWDHKLFLGDDELLLMSALSVEDGDEYVSEFRLERLDPASLDVLDTFTMEGSMVDARLVDGEVRLAIGSQPQIQPVWEQLWSGDVSDDDIAEAVRDTELSDWLPSYEVNGEAHEVDCAEIAHPERFTGASVSVLALPADGDWTEASPQTVMVDGSTVHGTTDSLYLAHYDYAWGEDETNAESEIYRFVFADGKARLAGEAAVPGTLLNQYSLSEYDGHLRVATTEQASGGNCGVWNDCAWEVAPDEPSEPSKSTVTVFAVGDDALEETGSVTDLGVDEQIYAVRFIGDTGYVVTFRQTDPLYTIDLSDPANPVVTGELKITGYSGYLHPVGPDRLLGVGQEATAEGQTTGLQVSLFDTAASEATMLDQYHREGADSAVQWDPHAFLYWEDAAIAVIPVSDWDMEYGSGVVVLDVGADTLTEAAWIDHSDAGADPYNTQVLRTLVIGDQLWTLSNAGLQANHLGGDYASTAWVGWQ</sequence>
<feature type="chain" id="PRO_5046804731" description="Beta propeller domain-containing protein" evidence="2">
    <location>
        <begin position="45"/>
        <end position="650"/>
    </location>
</feature>
<dbReference type="EMBL" id="BAAASX010000006">
    <property type="protein sequence ID" value="GAA2339889.1"/>
    <property type="molecule type" value="Genomic_DNA"/>
</dbReference>